<dbReference type="PANTHER" id="PTHR43390">
    <property type="entry name" value="SIGNAL PEPTIDASE I"/>
    <property type="match status" value="1"/>
</dbReference>
<dbReference type="GO" id="GO:0009003">
    <property type="term" value="F:signal peptidase activity"/>
    <property type="evidence" value="ECO:0007669"/>
    <property type="project" value="UniProtKB-EC"/>
</dbReference>
<dbReference type="EC" id="3.4.21.89" evidence="3 6"/>
<protein>
    <recommendedName>
        <fullName evidence="4 6">Signal peptidase I</fullName>
        <ecNumber evidence="3 6">3.4.21.89</ecNumber>
    </recommendedName>
</protein>
<keyword evidence="6" id="KW-0472">Membrane</keyword>
<dbReference type="Proteomes" id="UP000346198">
    <property type="component" value="Unassembled WGS sequence"/>
</dbReference>
<evidence type="ECO:0000313" key="8">
    <source>
        <dbReference type="EMBL" id="VGO19843.1"/>
    </source>
</evidence>
<dbReference type="PROSITE" id="PS00760">
    <property type="entry name" value="SPASE_I_2"/>
    <property type="match status" value="1"/>
</dbReference>
<dbReference type="GO" id="GO:0004252">
    <property type="term" value="F:serine-type endopeptidase activity"/>
    <property type="evidence" value="ECO:0007669"/>
    <property type="project" value="InterPro"/>
</dbReference>
<feature type="transmembrane region" description="Helical" evidence="6">
    <location>
        <begin position="12"/>
        <end position="30"/>
    </location>
</feature>
<name>A0A6C2UIY5_9BACT</name>
<dbReference type="NCBIfam" id="TIGR02227">
    <property type="entry name" value="sigpep_I_bact"/>
    <property type="match status" value="1"/>
</dbReference>
<accession>A0A6C2UIY5</accession>
<proteinExistence type="inferred from homology"/>
<evidence type="ECO:0000256" key="3">
    <source>
        <dbReference type="ARBA" id="ARBA00013208"/>
    </source>
</evidence>
<comment type="catalytic activity">
    <reaction evidence="1 6">
        <text>Cleavage of hydrophobic, N-terminal signal or leader sequences from secreted and periplasmic proteins.</text>
        <dbReference type="EC" id="3.4.21.89"/>
    </reaction>
</comment>
<dbReference type="GO" id="GO:0016020">
    <property type="term" value="C:membrane"/>
    <property type="evidence" value="ECO:0007669"/>
    <property type="project" value="UniProtKB-SubCell"/>
</dbReference>
<evidence type="ECO:0000259" key="7">
    <source>
        <dbReference type="Pfam" id="PF10502"/>
    </source>
</evidence>
<gene>
    <name evidence="8" type="primary">sipV</name>
    <name evidence="8" type="ORF">SCARR_01903</name>
</gene>
<dbReference type="Gene3D" id="2.10.109.10">
    <property type="entry name" value="Umud Fragment, subunit A"/>
    <property type="match status" value="1"/>
</dbReference>
<keyword evidence="6" id="KW-0812">Transmembrane</keyword>
<dbReference type="EMBL" id="CAAHFH010000001">
    <property type="protein sequence ID" value="VGO19843.1"/>
    <property type="molecule type" value="Genomic_DNA"/>
</dbReference>
<keyword evidence="9" id="KW-1185">Reference proteome</keyword>
<comment type="similarity">
    <text evidence="2 6">Belongs to the peptidase S26 family.</text>
</comment>
<feature type="transmembrane region" description="Helical" evidence="6">
    <location>
        <begin position="64"/>
        <end position="84"/>
    </location>
</feature>
<evidence type="ECO:0000313" key="9">
    <source>
        <dbReference type="Proteomes" id="UP000346198"/>
    </source>
</evidence>
<dbReference type="InterPro" id="IPR019533">
    <property type="entry name" value="Peptidase_S26"/>
</dbReference>
<organism evidence="8 9">
    <name type="scientific">Pontiella sulfatireligans</name>
    <dbReference type="NCBI Taxonomy" id="2750658"/>
    <lineage>
        <taxon>Bacteria</taxon>
        <taxon>Pseudomonadati</taxon>
        <taxon>Kiritimatiellota</taxon>
        <taxon>Kiritimatiellia</taxon>
        <taxon>Kiritimatiellales</taxon>
        <taxon>Pontiellaceae</taxon>
        <taxon>Pontiella</taxon>
    </lineage>
</organism>
<keyword evidence="6" id="KW-1133">Transmembrane helix</keyword>
<evidence type="ECO:0000256" key="2">
    <source>
        <dbReference type="ARBA" id="ARBA00009370"/>
    </source>
</evidence>
<evidence type="ECO:0000256" key="1">
    <source>
        <dbReference type="ARBA" id="ARBA00000677"/>
    </source>
</evidence>
<evidence type="ECO:0000256" key="6">
    <source>
        <dbReference type="RuleBase" id="RU362042"/>
    </source>
</evidence>
<dbReference type="SUPFAM" id="SSF51306">
    <property type="entry name" value="LexA/Signal peptidase"/>
    <property type="match status" value="1"/>
</dbReference>
<reference evidence="8 9" key="1">
    <citation type="submission" date="2019-04" db="EMBL/GenBank/DDBJ databases">
        <authorList>
            <person name="Van Vliet M D."/>
        </authorList>
    </citation>
    <scope>NUCLEOTIDE SEQUENCE [LARGE SCALE GENOMIC DNA]</scope>
    <source>
        <strain evidence="8 9">F21</strain>
    </source>
</reference>
<dbReference type="InterPro" id="IPR019757">
    <property type="entry name" value="Pept_S26A_signal_pept_1_Lys-AS"/>
</dbReference>
<sequence>MDMSRKKEVYPRWIGIIFGLLLPGSAHYLSGAKTAGLAWLAVITVMSTGSSILILVPSSASIQAGLAGTLVAVVLNLVMIATSYRPVKRLSFKGWAGVIGCLLLYTLRLEPLQTASVSADSMAPTLQGLRTEKGDEQTTYWDRVVRGRSYQEFKTEATGTVEGPARLDGENVTFSISNVTHRVPSYAFSFTNMWQHYDEGDVLWSGTVTAQDYLAVNPYAYILHPPRRGDVIAFLTDGIEHPAVNPGATYVKRVAGVPGDRIRIEPPSILINGKPLVEPEIFQHFSYEHAGLLSNPTNYIKLAQGEYFVVGDNTGFRGSLDGRYFGAIREESIVGKVKSIYWPLPRIGGVE</sequence>
<feature type="domain" description="Peptidase S26" evidence="7">
    <location>
        <begin position="206"/>
        <end position="342"/>
    </location>
</feature>
<keyword evidence="6" id="KW-0645">Protease</keyword>
<evidence type="ECO:0000256" key="5">
    <source>
        <dbReference type="ARBA" id="ARBA00022801"/>
    </source>
</evidence>
<dbReference type="InterPro" id="IPR036286">
    <property type="entry name" value="LexA/Signal_pep-like_sf"/>
</dbReference>
<dbReference type="RefSeq" id="WP_136061315.1">
    <property type="nucleotide sequence ID" value="NZ_CAAHFH010000001.1"/>
</dbReference>
<dbReference type="PANTHER" id="PTHR43390:SF1">
    <property type="entry name" value="CHLOROPLAST PROCESSING PEPTIDASE"/>
    <property type="match status" value="1"/>
</dbReference>
<keyword evidence="5 6" id="KW-0378">Hydrolase</keyword>
<comment type="caution">
    <text evidence="6">Lacks conserved residue(s) required for the propagation of feature annotation.</text>
</comment>
<dbReference type="AlphaFoldDB" id="A0A6C2UIY5"/>
<dbReference type="GO" id="GO:0006465">
    <property type="term" value="P:signal peptide processing"/>
    <property type="evidence" value="ECO:0007669"/>
    <property type="project" value="InterPro"/>
</dbReference>
<dbReference type="InterPro" id="IPR000223">
    <property type="entry name" value="Pept_S26A_signal_pept_1"/>
</dbReference>
<evidence type="ECO:0000256" key="4">
    <source>
        <dbReference type="ARBA" id="ARBA00019232"/>
    </source>
</evidence>
<feature type="transmembrane region" description="Helical" evidence="6">
    <location>
        <begin position="36"/>
        <end position="57"/>
    </location>
</feature>
<dbReference type="Pfam" id="PF10502">
    <property type="entry name" value="Peptidase_S26"/>
    <property type="match status" value="1"/>
</dbReference>
<comment type="subcellular location">
    <subcellularLocation>
        <location evidence="6">Membrane</location>
        <topology evidence="6">Single-pass type II membrane protein</topology>
    </subcellularLocation>
</comment>
<dbReference type="CDD" id="cd06530">
    <property type="entry name" value="S26_SPase_I"/>
    <property type="match status" value="1"/>
</dbReference>